<organism evidence="2 3">
    <name type="scientific">Citrifermentans bremense</name>
    <dbReference type="NCBI Taxonomy" id="60035"/>
    <lineage>
        <taxon>Bacteria</taxon>
        <taxon>Pseudomonadati</taxon>
        <taxon>Thermodesulfobacteriota</taxon>
        <taxon>Desulfuromonadia</taxon>
        <taxon>Geobacterales</taxon>
        <taxon>Geobacteraceae</taxon>
        <taxon>Citrifermentans</taxon>
    </lineage>
</organism>
<evidence type="ECO:0000256" key="1">
    <source>
        <dbReference type="SAM" id="SignalP"/>
    </source>
</evidence>
<gene>
    <name evidence="2" type="ORF">GEOBRER4_n0658</name>
</gene>
<protein>
    <recommendedName>
        <fullName evidence="4">SH3 domain-containing protein</fullName>
    </recommendedName>
</protein>
<evidence type="ECO:0008006" key="4">
    <source>
        <dbReference type="Google" id="ProtNLM"/>
    </source>
</evidence>
<dbReference type="AlphaFoldDB" id="A0A6S6M2N1"/>
<dbReference type="RefSeq" id="WP_185244207.1">
    <property type="nucleotide sequence ID" value="NZ_AP023213.1"/>
</dbReference>
<sequence>MRLSASLLLIALAAGAAYAAPPAPRPYSGCGILKLRQWGALEPEPLALYREPGLLRVAEKSAAALPRLAGDGLEPLLAASERRGRWTRLSLDDAGRQGWLEQQRGWDYASWDEFLPGRTVRVLPGLKKGWYSLKGAPAEDAAEIASLTRDQLVQVMEVEEDWVKLERPSGWFRWRDPDGRLTVSLQSSR</sequence>
<dbReference type="KEGG" id="gbn:GEOBRER4_06340"/>
<dbReference type="EMBL" id="AP023213">
    <property type="protein sequence ID" value="BCG45884.1"/>
    <property type="molecule type" value="Genomic_DNA"/>
</dbReference>
<evidence type="ECO:0000313" key="3">
    <source>
        <dbReference type="Proteomes" id="UP000515472"/>
    </source>
</evidence>
<keyword evidence="3" id="KW-1185">Reference proteome</keyword>
<accession>A0A6S6M2N1</accession>
<proteinExistence type="predicted"/>
<feature type="signal peptide" evidence="1">
    <location>
        <begin position="1"/>
        <end position="19"/>
    </location>
</feature>
<keyword evidence="1" id="KW-0732">Signal</keyword>
<evidence type="ECO:0000313" key="2">
    <source>
        <dbReference type="EMBL" id="BCG45884.1"/>
    </source>
</evidence>
<reference evidence="2 3" key="1">
    <citation type="submission" date="2020-06" db="EMBL/GenBank/DDBJ databases">
        <title>Interaction of electrochemicaly active bacteria, Geobacter bremensis R4 on different carbon anode.</title>
        <authorList>
            <person name="Meng L."/>
            <person name="Yoshida N."/>
        </authorList>
    </citation>
    <scope>NUCLEOTIDE SEQUENCE [LARGE SCALE GENOMIC DNA]</scope>
    <source>
        <strain evidence="2 3">R4</strain>
    </source>
</reference>
<dbReference type="Proteomes" id="UP000515472">
    <property type="component" value="Chromosome"/>
</dbReference>
<feature type="chain" id="PRO_5027917288" description="SH3 domain-containing protein" evidence="1">
    <location>
        <begin position="20"/>
        <end position="189"/>
    </location>
</feature>
<name>A0A6S6M2N1_9BACT</name>